<comment type="function">
    <text evidence="8">Component of the A-type ATP synthase that produces ATP from ADP in the presence of a proton gradient across the membrane. The B chain is a regulatory subunit.</text>
</comment>
<dbReference type="HAMAP" id="MF_00310">
    <property type="entry name" value="ATP_synth_B_arch"/>
    <property type="match status" value="1"/>
</dbReference>
<dbReference type="GO" id="GO:0005886">
    <property type="term" value="C:plasma membrane"/>
    <property type="evidence" value="ECO:0007669"/>
    <property type="project" value="UniProtKB-SubCell"/>
</dbReference>
<keyword evidence="4 8" id="KW-0375">Hydrogen ion transport</keyword>
<dbReference type="Pfam" id="PF00006">
    <property type="entry name" value="ATP-synt_ab"/>
    <property type="match status" value="1"/>
</dbReference>
<keyword evidence="3 8" id="KW-1003">Cell membrane</keyword>
<dbReference type="AlphaFoldDB" id="A0A133V6U3"/>
<comment type="caution">
    <text evidence="12">The sequence shown here is derived from an EMBL/GenBank/DDBJ whole genome shotgun (WGS) entry which is preliminary data.</text>
</comment>
<evidence type="ECO:0000256" key="6">
    <source>
        <dbReference type="ARBA" id="ARBA00023136"/>
    </source>
</evidence>
<keyword evidence="12" id="KW-0378">Hydrolase</keyword>
<dbReference type="CDD" id="cd01135">
    <property type="entry name" value="V_A-ATPase_B"/>
    <property type="match status" value="1"/>
</dbReference>
<comment type="similarity">
    <text evidence="1 8">Belongs to the ATPase alpha/beta chains family.</text>
</comment>
<keyword evidence="7 8" id="KW-0066">ATP synthesis</keyword>
<name>A0A133V6U3_9EURY</name>
<keyword evidence="2 8" id="KW-0813">Transport</keyword>
<accession>A0A133V6U3</accession>
<dbReference type="PANTHER" id="PTHR43389">
    <property type="entry name" value="V-TYPE PROTON ATPASE SUBUNIT B"/>
    <property type="match status" value="1"/>
</dbReference>
<dbReference type="PROSITE" id="PS00152">
    <property type="entry name" value="ATPASE_ALPHA_BETA"/>
    <property type="match status" value="1"/>
</dbReference>
<dbReference type="PANTHER" id="PTHR43389:SF4">
    <property type="entry name" value="V-TYPE PROTON ATPASE SUBUNIT B"/>
    <property type="match status" value="1"/>
</dbReference>
<gene>
    <name evidence="8" type="primary">atpB</name>
    <name evidence="12" type="ORF">AKJ44_01200</name>
</gene>
<dbReference type="InterPro" id="IPR004100">
    <property type="entry name" value="ATPase_F1/V1/A1_a/bsu_N"/>
</dbReference>
<comment type="subunit">
    <text evidence="8">Has multiple subunits with at least A(3), B(3), C, D, E, F, H, I and proteolipid K(x).</text>
</comment>
<dbReference type="Gene3D" id="3.40.50.12240">
    <property type="match status" value="1"/>
</dbReference>
<evidence type="ECO:0000256" key="2">
    <source>
        <dbReference type="ARBA" id="ARBA00022448"/>
    </source>
</evidence>
<dbReference type="NCBIfam" id="NF003235">
    <property type="entry name" value="PRK04196.1"/>
    <property type="match status" value="1"/>
</dbReference>
<dbReference type="InterPro" id="IPR055190">
    <property type="entry name" value="ATP-synt_VA_C"/>
</dbReference>
<evidence type="ECO:0000256" key="1">
    <source>
        <dbReference type="ARBA" id="ARBA00008936"/>
    </source>
</evidence>
<dbReference type="Pfam" id="PF02874">
    <property type="entry name" value="ATP-synt_ab_N"/>
    <property type="match status" value="1"/>
</dbReference>
<dbReference type="SUPFAM" id="SSF50615">
    <property type="entry name" value="N-terminal domain of alpha and beta subunits of F1 ATP synthase"/>
    <property type="match status" value="1"/>
</dbReference>
<dbReference type="InterPro" id="IPR022879">
    <property type="entry name" value="V-ATPase_su_B/beta"/>
</dbReference>
<evidence type="ECO:0000256" key="8">
    <source>
        <dbReference type="HAMAP-Rule" id="MF_00310"/>
    </source>
</evidence>
<evidence type="ECO:0000256" key="7">
    <source>
        <dbReference type="ARBA" id="ARBA00023310"/>
    </source>
</evidence>
<evidence type="ECO:0000256" key="5">
    <source>
        <dbReference type="ARBA" id="ARBA00023065"/>
    </source>
</evidence>
<evidence type="ECO:0000259" key="10">
    <source>
        <dbReference type="Pfam" id="PF02874"/>
    </source>
</evidence>
<dbReference type="CDD" id="cd18118">
    <property type="entry name" value="ATP-synt_V_A-type_beta_N"/>
    <property type="match status" value="1"/>
</dbReference>
<dbReference type="SUPFAM" id="SSF47917">
    <property type="entry name" value="C-terminal domain of alpha and beta subunits of F1 ATP synthase"/>
    <property type="match status" value="1"/>
</dbReference>
<keyword evidence="13" id="KW-1185">Reference proteome</keyword>
<dbReference type="Pfam" id="PF22919">
    <property type="entry name" value="ATP-synt_VA_C"/>
    <property type="match status" value="1"/>
</dbReference>
<dbReference type="InterPro" id="IPR000194">
    <property type="entry name" value="ATPase_F1/V1/A1_a/bsu_nucl-bd"/>
</dbReference>
<dbReference type="InterPro" id="IPR020003">
    <property type="entry name" value="ATPase_a/bsu_AS"/>
</dbReference>
<protein>
    <recommendedName>
        <fullName evidence="8">A-type ATP synthase subunit B</fullName>
    </recommendedName>
</protein>
<dbReference type="GO" id="GO:0016787">
    <property type="term" value="F:hydrolase activity"/>
    <property type="evidence" value="ECO:0007669"/>
    <property type="project" value="UniProtKB-KW"/>
</dbReference>
<dbReference type="SUPFAM" id="SSF52540">
    <property type="entry name" value="P-loop containing nucleoside triphosphate hydrolases"/>
    <property type="match status" value="1"/>
</dbReference>
<keyword evidence="6 8" id="KW-0472">Membrane</keyword>
<dbReference type="PIRSF" id="PIRSF039114">
    <property type="entry name" value="V-ATPsynth_beta/V-ATPase_B"/>
    <property type="match status" value="1"/>
</dbReference>
<dbReference type="GO" id="GO:0042777">
    <property type="term" value="P:proton motive force-driven plasma membrane ATP synthesis"/>
    <property type="evidence" value="ECO:0007669"/>
    <property type="project" value="UniProtKB-UniRule"/>
</dbReference>
<dbReference type="Proteomes" id="UP000070035">
    <property type="component" value="Unassembled WGS sequence"/>
</dbReference>
<evidence type="ECO:0000256" key="3">
    <source>
        <dbReference type="ARBA" id="ARBA00022475"/>
    </source>
</evidence>
<feature type="domain" description="ATPase F1/V1/A1 complex alpha/beta subunit N-terminal" evidence="10">
    <location>
        <begin position="12"/>
        <end position="78"/>
    </location>
</feature>
<feature type="domain" description="ATPase F1/V1/A1 complex alpha/beta subunit nucleotide-binding" evidence="9">
    <location>
        <begin position="135"/>
        <end position="353"/>
    </location>
</feature>
<keyword evidence="5 8" id="KW-0406">Ion transport</keyword>
<reference evidence="12 13" key="1">
    <citation type="journal article" date="2016" name="Sci. Rep.">
        <title>Metabolic traits of an uncultured archaeal lineage -MSBL1- from brine pools of the Red Sea.</title>
        <authorList>
            <person name="Mwirichia R."/>
            <person name="Alam I."/>
            <person name="Rashid M."/>
            <person name="Vinu M."/>
            <person name="Ba-Alawi W."/>
            <person name="Anthony Kamau A."/>
            <person name="Kamanda Ngugi D."/>
            <person name="Goker M."/>
            <person name="Klenk H.P."/>
            <person name="Bajic V."/>
            <person name="Stingl U."/>
        </authorList>
    </citation>
    <scope>NUCLEOTIDE SEQUENCE [LARGE SCALE GENOMIC DNA]</scope>
    <source>
        <strain evidence="12">SCGC-AAA261F17</strain>
    </source>
</reference>
<dbReference type="CDD" id="cd18112">
    <property type="entry name" value="ATP-synt_V_A-type_beta_C"/>
    <property type="match status" value="1"/>
</dbReference>
<evidence type="ECO:0000256" key="4">
    <source>
        <dbReference type="ARBA" id="ARBA00022781"/>
    </source>
</evidence>
<dbReference type="InterPro" id="IPR027417">
    <property type="entry name" value="P-loop_NTPase"/>
</dbReference>
<sequence length="464" mass="51856">MVEEKTREYRTVAEISGPLMVVEDVEGVGYDEIVEIETPEGVEKRGQVLEVEEDRAVVQVFEGTSGIDTSGTKVRFTGSTIKFPVSMDLLGRVFSGKGLPRDGGPHIIPEDELDIHGAPINPAARDYPTDFIQTGISSIDGMNTLVRGQKLPIFSGTGLPHSELAAQIARQARVLGEEEEFAVIFCAMGITHEEASFFRKDFERTGAFERVTMFLNLADDPAIERILTPRIALTAAEYFAFTQGMHVLVILTDMTNYGEALREVSAAREEVPSRRGYPGYLYTDLATIYERAGRVKGKKGSITQMPILTMPSDDITHPIPDLTGYITEGQLVMTRELHRKGIYPPINVLPSLSRLMKDGVGEDKTREDHEGVSNQLYSAYAEGRDVRALVEVVGEAALSERDRRYLEFADKFENNFVNQGTDENRDLEQTLGMGWDLLSELPEEELKRVEPEYIEKYHPARQED</sequence>
<evidence type="ECO:0000259" key="9">
    <source>
        <dbReference type="Pfam" id="PF00006"/>
    </source>
</evidence>
<feature type="domain" description="ATP synthase A/B type C-terminal" evidence="11">
    <location>
        <begin position="359"/>
        <end position="457"/>
    </location>
</feature>
<comment type="subcellular location">
    <subcellularLocation>
        <location evidence="8">Cell membrane</location>
        <topology evidence="8">Peripheral membrane protein</topology>
    </subcellularLocation>
</comment>
<evidence type="ECO:0000313" key="12">
    <source>
        <dbReference type="EMBL" id="KXB02170.1"/>
    </source>
</evidence>
<evidence type="ECO:0000259" key="11">
    <source>
        <dbReference type="Pfam" id="PF22919"/>
    </source>
</evidence>
<proteinExistence type="inferred from homology"/>
<dbReference type="GO" id="GO:0005524">
    <property type="term" value="F:ATP binding"/>
    <property type="evidence" value="ECO:0007669"/>
    <property type="project" value="UniProtKB-UniRule"/>
</dbReference>
<dbReference type="PATRIC" id="fig|1698274.3.peg.692"/>
<organism evidence="12 13">
    <name type="scientific">candidate division MSBL1 archaeon SCGC-AAA261F17</name>
    <dbReference type="NCBI Taxonomy" id="1698274"/>
    <lineage>
        <taxon>Archaea</taxon>
        <taxon>Methanobacteriati</taxon>
        <taxon>Methanobacteriota</taxon>
        <taxon>candidate division MSBL1</taxon>
    </lineage>
</organism>
<dbReference type="InterPro" id="IPR036121">
    <property type="entry name" value="ATPase_F1/V1/A1_a/bsu_N_sf"/>
</dbReference>
<dbReference type="GO" id="GO:0046933">
    <property type="term" value="F:proton-transporting ATP synthase activity, rotational mechanism"/>
    <property type="evidence" value="ECO:0007669"/>
    <property type="project" value="UniProtKB-UniRule"/>
</dbReference>
<evidence type="ECO:0000313" key="13">
    <source>
        <dbReference type="Proteomes" id="UP000070035"/>
    </source>
</evidence>
<dbReference type="EMBL" id="LHXY01000010">
    <property type="protein sequence ID" value="KXB02170.1"/>
    <property type="molecule type" value="Genomic_DNA"/>
</dbReference>